<dbReference type="InterPro" id="IPR050426">
    <property type="entry name" value="Glycosyltransferase_28"/>
</dbReference>
<name>A0A4R4RW70_9ACTN</name>
<dbReference type="SUPFAM" id="SSF53756">
    <property type="entry name" value="UDP-Glycosyltransferase/glycogen phosphorylase"/>
    <property type="match status" value="1"/>
</dbReference>
<protein>
    <submittedName>
        <fullName evidence="2">Glycosyltransferase</fullName>
    </submittedName>
</protein>
<dbReference type="GO" id="GO:0008194">
    <property type="term" value="F:UDP-glycosyltransferase activity"/>
    <property type="evidence" value="ECO:0007669"/>
    <property type="project" value="InterPro"/>
</dbReference>
<evidence type="ECO:0000313" key="2">
    <source>
        <dbReference type="EMBL" id="TDC54421.1"/>
    </source>
</evidence>
<accession>A0A4R4RW70</accession>
<evidence type="ECO:0000259" key="1">
    <source>
        <dbReference type="Pfam" id="PF06722"/>
    </source>
</evidence>
<dbReference type="PANTHER" id="PTHR48050">
    <property type="entry name" value="STEROL 3-BETA-GLUCOSYLTRANSFERASE"/>
    <property type="match status" value="1"/>
</dbReference>
<dbReference type="FunFam" id="3.40.50.2000:FF:000072">
    <property type="entry name" value="Glycosyl transferase"/>
    <property type="match status" value="1"/>
</dbReference>
<feature type="domain" description="Erythromycin biosynthesis protein CIII-like C-terminal" evidence="1">
    <location>
        <begin position="286"/>
        <end position="414"/>
    </location>
</feature>
<dbReference type="Gene3D" id="3.40.50.2000">
    <property type="entry name" value="Glycogen Phosphorylase B"/>
    <property type="match status" value="2"/>
</dbReference>
<dbReference type="OrthoDB" id="6620093at2"/>
<dbReference type="GO" id="GO:0016758">
    <property type="term" value="F:hexosyltransferase activity"/>
    <property type="evidence" value="ECO:0007669"/>
    <property type="project" value="UniProtKB-ARBA"/>
</dbReference>
<dbReference type="InterPro" id="IPR002213">
    <property type="entry name" value="UDP_glucos_trans"/>
</dbReference>
<sequence length="432" mass="46708">MLSVLICSTPIHGHVVPLLAVTRHLVAQGHRVRFLTGRRWQPAVEEAGATHLALPPTADYDERDMNGAFPGRAGLSGPKAMRFDMTKVFLAPLAAQLNAVDTAIESEHTDAVLAESLFLAAGAFATRPRATRPPLVYLGIVPLPYKSRNTAPYGLGLPPRSGPTGRLRNGALHTLAEKVVFAPVQRDWRRRTREATGTANREFVMNWPVLADAIVQFSVPAFEYPRDPAPKNLHFVGPVSRPLPTDQKKPDWWDELDGTRPVVHVTQGTLANQDFDELIAPTLEGLRDDDVLVVVSAGGRDTTTLPKLPANARAASFLPYDELLPRTDVMVTNGGYGGVHYAMAYGVPLVVAGRTEDKVEVTARVAWSGAGIDLRINRPRPDHIREAVRQVLADPRYRHASTVVGEQIAAAPGAAGLERIIAGLAAPANTAT</sequence>
<comment type="caution">
    <text evidence="2">The sequence shown here is derived from an EMBL/GenBank/DDBJ whole genome shotgun (WGS) entry which is preliminary data.</text>
</comment>
<reference evidence="2 3" key="1">
    <citation type="submission" date="2019-02" db="EMBL/GenBank/DDBJ databases">
        <title>Draft genome sequences of novel Actinobacteria.</title>
        <authorList>
            <person name="Sahin N."/>
            <person name="Ay H."/>
            <person name="Saygin H."/>
        </authorList>
    </citation>
    <scope>NUCLEOTIDE SEQUENCE [LARGE SCALE GENOMIC DNA]</scope>
    <source>
        <strain evidence="2 3">KC603</strain>
    </source>
</reference>
<dbReference type="GO" id="GO:0017000">
    <property type="term" value="P:antibiotic biosynthetic process"/>
    <property type="evidence" value="ECO:0007669"/>
    <property type="project" value="UniProtKB-ARBA"/>
</dbReference>
<keyword evidence="3" id="KW-1185">Reference proteome</keyword>
<keyword evidence="2" id="KW-0808">Transferase</keyword>
<organism evidence="2 3">
    <name type="scientific">Jiangella ureilytica</name>
    <dbReference type="NCBI Taxonomy" id="2530374"/>
    <lineage>
        <taxon>Bacteria</taxon>
        <taxon>Bacillati</taxon>
        <taxon>Actinomycetota</taxon>
        <taxon>Actinomycetes</taxon>
        <taxon>Jiangellales</taxon>
        <taxon>Jiangellaceae</taxon>
        <taxon>Jiangella</taxon>
    </lineage>
</organism>
<dbReference type="Pfam" id="PF06722">
    <property type="entry name" value="EryCIII-like_C"/>
    <property type="match status" value="1"/>
</dbReference>
<dbReference type="AlphaFoldDB" id="A0A4R4RW70"/>
<gene>
    <name evidence="2" type="ORF">E1212_02995</name>
</gene>
<dbReference type="CDD" id="cd03784">
    <property type="entry name" value="GT1_Gtf-like"/>
    <property type="match status" value="1"/>
</dbReference>
<dbReference type="Proteomes" id="UP000295621">
    <property type="component" value="Unassembled WGS sequence"/>
</dbReference>
<dbReference type="EMBL" id="SMKL01000004">
    <property type="protein sequence ID" value="TDC54421.1"/>
    <property type="molecule type" value="Genomic_DNA"/>
</dbReference>
<dbReference type="RefSeq" id="WP_131978889.1">
    <property type="nucleotide sequence ID" value="NZ_SMKL01000004.1"/>
</dbReference>
<proteinExistence type="predicted"/>
<dbReference type="PANTHER" id="PTHR48050:SF13">
    <property type="entry name" value="STEROL 3-BETA-GLUCOSYLTRANSFERASE UGT80A2"/>
    <property type="match status" value="1"/>
</dbReference>
<dbReference type="InterPro" id="IPR010610">
    <property type="entry name" value="EryCIII-like_C"/>
</dbReference>
<evidence type="ECO:0000313" key="3">
    <source>
        <dbReference type="Proteomes" id="UP000295621"/>
    </source>
</evidence>